<name>A0ABT3P2N5_9ALTE</name>
<dbReference type="Proteomes" id="UP001142810">
    <property type="component" value="Unassembled WGS sequence"/>
</dbReference>
<evidence type="ECO:0000313" key="3">
    <source>
        <dbReference type="Proteomes" id="UP001142810"/>
    </source>
</evidence>
<keyword evidence="1" id="KW-0812">Transmembrane</keyword>
<proteinExistence type="predicted"/>
<accession>A0ABT3P2N5</accession>
<evidence type="ECO:0000256" key="1">
    <source>
        <dbReference type="SAM" id="Phobius"/>
    </source>
</evidence>
<keyword evidence="1" id="KW-0472">Membrane</keyword>
<comment type="caution">
    <text evidence="2">The sequence shown here is derived from an EMBL/GenBank/DDBJ whole genome shotgun (WGS) entry which is preliminary data.</text>
</comment>
<sequence>MELKQTGGFAALYAGCAYIFGFSVLLLLLSPEQASEWSHAQRLEFLLENKTLLHIWNNVIYTVFGIVLIFLTLALDTRIPHTDIIRTKATKTLGFIWAALLIASGMIANVGMEKVSSLYASDPALAVTVWQMLGIIQDGLGGGVEVLGGLWVVLISVMALRTRTFSTALNIVGIIVGIAGCLTILPGLSDFGAIFGLGQILWFLCLSVAFFRDNEPL</sequence>
<feature type="transmembrane region" description="Helical" evidence="1">
    <location>
        <begin position="191"/>
        <end position="211"/>
    </location>
</feature>
<keyword evidence="3" id="KW-1185">Reference proteome</keyword>
<organism evidence="2 3">
    <name type="scientific">Alteromonas aquimaris</name>
    <dbReference type="NCBI Taxonomy" id="2998417"/>
    <lineage>
        <taxon>Bacteria</taxon>
        <taxon>Pseudomonadati</taxon>
        <taxon>Pseudomonadota</taxon>
        <taxon>Gammaproteobacteria</taxon>
        <taxon>Alteromonadales</taxon>
        <taxon>Alteromonadaceae</taxon>
        <taxon>Alteromonas/Salinimonas group</taxon>
        <taxon>Alteromonas</taxon>
    </lineage>
</organism>
<dbReference type="RefSeq" id="WP_265615721.1">
    <property type="nucleotide sequence ID" value="NZ_JAPFRD010000002.1"/>
</dbReference>
<feature type="transmembrane region" description="Helical" evidence="1">
    <location>
        <begin position="7"/>
        <end position="29"/>
    </location>
</feature>
<keyword evidence="1" id="KW-1133">Transmembrane helix</keyword>
<feature type="transmembrane region" description="Helical" evidence="1">
    <location>
        <begin position="140"/>
        <end position="160"/>
    </location>
</feature>
<evidence type="ECO:0008006" key="4">
    <source>
        <dbReference type="Google" id="ProtNLM"/>
    </source>
</evidence>
<feature type="transmembrane region" description="Helical" evidence="1">
    <location>
        <begin position="55"/>
        <end position="75"/>
    </location>
</feature>
<gene>
    <name evidence="2" type="ORF">OPS25_00700</name>
</gene>
<protein>
    <recommendedName>
        <fullName evidence="4">DUF4386 family protein</fullName>
    </recommendedName>
</protein>
<feature type="transmembrane region" description="Helical" evidence="1">
    <location>
        <begin position="167"/>
        <end position="185"/>
    </location>
</feature>
<evidence type="ECO:0000313" key="2">
    <source>
        <dbReference type="EMBL" id="MCW8107020.1"/>
    </source>
</evidence>
<reference evidence="2" key="1">
    <citation type="submission" date="2022-11" db="EMBL/GenBank/DDBJ databases">
        <title>Alteromonas sp. nov., isolated from sea water of the Qingdao.</title>
        <authorList>
            <person name="Wang Q."/>
        </authorList>
    </citation>
    <scope>NUCLEOTIDE SEQUENCE</scope>
    <source>
        <strain evidence="2">ASW11-7</strain>
    </source>
</reference>
<dbReference type="EMBL" id="JAPFRD010000002">
    <property type="protein sequence ID" value="MCW8107020.1"/>
    <property type="molecule type" value="Genomic_DNA"/>
</dbReference>
<feature type="transmembrane region" description="Helical" evidence="1">
    <location>
        <begin position="95"/>
        <end position="112"/>
    </location>
</feature>